<feature type="domain" description="Chitin-binding type-2" evidence="3">
    <location>
        <begin position="197"/>
        <end position="255"/>
    </location>
</feature>
<evidence type="ECO:0000313" key="4">
    <source>
        <dbReference type="EMBL" id="GFQ99663.1"/>
    </source>
</evidence>
<gene>
    <name evidence="4" type="primary">NCL1_14660</name>
    <name evidence="4" type="ORF">TNCT_146471</name>
</gene>
<proteinExistence type="predicted"/>
<feature type="region of interest" description="Disordered" evidence="1">
    <location>
        <begin position="136"/>
        <end position="165"/>
    </location>
</feature>
<keyword evidence="5" id="KW-1185">Reference proteome</keyword>
<dbReference type="Proteomes" id="UP000887116">
    <property type="component" value="Unassembled WGS sequence"/>
</dbReference>
<dbReference type="InterPro" id="IPR036508">
    <property type="entry name" value="Chitin-bd_dom_sf"/>
</dbReference>
<dbReference type="SUPFAM" id="SSF57625">
    <property type="entry name" value="Invertebrate chitin-binding proteins"/>
    <property type="match status" value="1"/>
</dbReference>
<dbReference type="PROSITE" id="PS50940">
    <property type="entry name" value="CHIT_BIND_II"/>
    <property type="match status" value="1"/>
</dbReference>
<protein>
    <submittedName>
        <fullName evidence="4">Chitin-binding type-2 domain-containing protein</fullName>
    </submittedName>
</protein>
<dbReference type="PANTHER" id="PTHR22933:SF43">
    <property type="entry name" value="LP10131P"/>
    <property type="match status" value="1"/>
</dbReference>
<dbReference type="GO" id="GO:0005576">
    <property type="term" value="C:extracellular region"/>
    <property type="evidence" value="ECO:0007669"/>
    <property type="project" value="InterPro"/>
</dbReference>
<dbReference type="InterPro" id="IPR002557">
    <property type="entry name" value="Chitin-bd_dom"/>
</dbReference>
<dbReference type="Pfam" id="PF01607">
    <property type="entry name" value="CBM_14"/>
    <property type="match status" value="1"/>
</dbReference>
<accession>A0A8X6LAB8</accession>
<dbReference type="InterPro" id="IPR052976">
    <property type="entry name" value="Scoloptoxin-like"/>
</dbReference>
<name>A0A8X6LAB8_TRICU</name>
<keyword evidence="2" id="KW-0732">Signal</keyword>
<feature type="region of interest" description="Disordered" evidence="1">
    <location>
        <begin position="328"/>
        <end position="358"/>
    </location>
</feature>
<sequence length="541" mass="61797">MMLPSFLVLYFCLIFGACASTSEENLGYEDHSDSNPLDEDDFIFTELEFSDMNPYPPYPHNIYPLFRVLFLHVAKSDERISQLLVSLLSKIGNAPFLNAIQAIVLLKFNRGDFYPYTPESFIPKVRVQEYNRRVYNPERDADVDSEDSTESSFDERTGNVYEEPCDEDCSNPPLQAGLIRGIPGIDFPDYCDIPISSFSCADKRIPGFYADLETGCQVFHICWPHHRESFLCPVGTIFNQAILACDYWYSSNCSLAPLYYYSSRWSSKYLAHTLVGKESFVDFLEEFRKETSSMPEEHSTKIKDAKLHAAIPDSFTTESPVVYKSLSPSTLKSQQPPLVTTHSFESKHDPTGDAGRTNKVWAPKSKFLPVKSKITIYSDSGETVDQEIVIIPSIKIVPAFKLYQKPLAIKTEKSVSEMLRDILKITESVKEETQKFITKFEIDKTRNKFHELMKGENSLDETDKPHETVTIKTIEKFIKTTPKRTPRKPLKPELHFPEIKQRFIVKPVAIESFLEKKGKTLPIVTPSTLLNPSELFSMLQK</sequence>
<dbReference type="AlphaFoldDB" id="A0A8X6LAB8"/>
<feature type="compositionally biased region" description="Polar residues" evidence="1">
    <location>
        <begin position="328"/>
        <end position="343"/>
    </location>
</feature>
<comment type="caution">
    <text evidence="4">The sequence shown here is derived from an EMBL/GenBank/DDBJ whole genome shotgun (WGS) entry which is preliminary data.</text>
</comment>
<evidence type="ECO:0000256" key="1">
    <source>
        <dbReference type="SAM" id="MobiDB-lite"/>
    </source>
</evidence>
<evidence type="ECO:0000256" key="2">
    <source>
        <dbReference type="SAM" id="SignalP"/>
    </source>
</evidence>
<organism evidence="4 5">
    <name type="scientific">Trichonephila clavata</name>
    <name type="common">Joro spider</name>
    <name type="synonym">Nephila clavata</name>
    <dbReference type="NCBI Taxonomy" id="2740835"/>
    <lineage>
        <taxon>Eukaryota</taxon>
        <taxon>Metazoa</taxon>
        <taxon>Ecdysozoa</taxon>
        <taxon>Arthropoda</taxon>
        <taxon>Chelicerata</taxon>
        <taxon>Arachnida</taxon>
        <taxon>Araneae</taxon>
        <taxon>Araneomorphae</taxon>
        <taxon>Entelegynae</taxon>
        <taxon>Araneoidea</taxon>
        <taxon>Nephilidae</taxon>
        <taxon>Trichonephila</taxon>
    </lineage>
</organism>
<dbReference type="GO" id="GO:0008061">
    <property type="term" value="F:chitin binding"/>
    <property type="evidence" value="ECO:0007669"/>
    <property type="project" value="InterPro"/>
</dbReference>
<dbReference type="EMBL" id="BMAO01025033">
    <property type="protein sequence ID" value="GFQ99663.1"/>
    <property type="molecule type" value="Genomic_DNA"/>
</dbReference>
<reference evidence="4" key="1">
    <citation type="submission" date="2020-07" db="EMBL/GenBank/DDBJ databases">
        <title>Multicomponent nature underlies the extraordinary mechanical properties of spider dragline silk.</title>
        <authorList>
            <person name="Kono N."/>
            <person name="Nakamura H."/>
            <person name="Mori M."/>
            <person name="Yoshida Y."/>
            <person name="Ohtoshi R."/>
            <person name="Malay A.D."/>
            <person name="Moran D.A.P."/>
            <person name="Tomita M."/>
            <person name="Numata K."/>
            <person name="Arakawa K."/>
        </authorList>
    </citation>
    <scope>NUCLEOTIDE SEQUENCE</scope>
</reference>
<dbReference type="OrthoDB" id="6434413at2759"/>
<dbReference type="PANTHER" id="PTHR22933">
    <property type="entry name" value="FI18007P1-RELATED"/>
    <property type="match status" value="1"/>
</dbReference>
<feature type="signal peptide" evidence="2">
    <location>
        <begin position="1"/>
        <end position="19"/>
    </location>
</feature>
<dbReference type="SMART" id="SM00494">
    <property type="entry name" value="ChtBD2"/>
    <property type="match status" value="1"/>
</dbReference>
<evidence type="ECO:0000259" key="3">
    <source>
        <dbReference type="PROSITE" id="PS50940"/>
    </source>
</evidence>
<feature type="chain" id="PRO_5036492546" evidence="2">
    <location>
        <begin position="20"/>
        <end position="541"/>
    </location>
</feature>
<evidence type="ECO:0000313" key="5">
    <source>
        <dbReference type="Proteomes" id="UP000887116"/>
    </source>
</evidence>
<dbReference type="Gene3D" id="2.170.140.10">
    <property type="entry name" value="Chitin binding domain"/>
    <property type="match status" value="1"/>
</dbReference>